<protein>
    <submittedName>
        <fullName evidence="5">MFS family permease</fullName>
    </submittedName>
</protein>
<evidence type="ECO:0000256" key="1">
    <source>
        <dbReference type="ARBA" id="ARBA00022692"/>
    </source>
</evidence>
<gene>
    <name evidence="5" type="ORF">FHR96_001002</name>
</gene>
<keyword evidence="2 4" id="KW-1133">Transmembrane helix</keyword>
<dbReference type="AlphaFoldDB" id="A0A7W5G4N0"/>
<sequence length="394" mass="41334">MRSPSRHPLAIIVIAQLFGTSLWFSVNGVGLSLAGDLGLSDADLGRLTLAVQAGFILGALGLATSGLTDRFRASRVFATACLAGALANAGFILAAPHPALALALRFLTGVCLAGIYPLGMKLVIGWTPRYTGAALSWLLGMLTLGTALPHLLRGATLGLSWQMPLLGASMLALAGGALVLALGDGPHLPPPGGRARLREGLAALRDPRFRSVAGGYFGHCWELYAVWTLTPFLVGRELDRLSAPASLIPWLAFTVIALGAVGCVLGGRLSRRLDSLPVARGALAISGLICLGYPLLAHVSPWWLLALMALWGLTVIADSPQFSALAAANAPRAHVGSTLAVMNAIGFSLTIPGIWLTTALWDSQGPWTIWWLLPGPALGLWCLRRHVPRDEAVT</sequence>
<dbReference type="Gene3D" id="1.20.1250.20">
    <property type="entry name" value="MFS general substrate transporter like domains"/>
    <property type="match status" value="1"/>
</dbReference>
<feature type="transmembrane region" description="Helical" evidence="4">
    <location>
        <begin position="209"/>
        <end position="227"/>
    </location>
</feature>
<feature type="transmembrane region" description="Helical" evidence="4">
    <location>
        <begin position="367"/>
        <end position="383"/>
    </location>
</feature>
<proteinExistence type="predicted"/>
<feature type="transmembrane region" description="Helical" evidence="4">
    <location>
        <begin position="164"/>
        <end position="188"/>
    </location>
</feature>
<evidence type="ECO:0000256" key="4">
    <source>
        <dbReference type="SAM" id="Phobius"/>
    </source>
</evidence>
<feature type="transmembrane region" description="Helical" evidence="4">
    <location>
        <begin position="130"/>
        <end position="152"/>
    </location>
</feature>
<feature type="transmembrane region" description="Helical" evidence="4">
    <location>
        <begin position="100"/>
        <end position="118"/>
    </location>
</feature>
<dbReference type="SUPFAM" id="SSF103473">
    <property type="entry name" value="MFS general substrate transporter"/>
    <property type="match status" value="1"/>
</dbReference>
<dbReference type="InterPro" id="IPR036259">
    <property type="entry name" value="MFS_trans_sf"/>
</dbReference>
<organism evidence="5 6">
    <name type="scientific">Halomonas organivorans</name>
    <dbReference type="NCBI Taxonomy" id="257772"/>
    <lineage>
        <taxon>Bacteria</taxon>
        <taxon>Pseudomonadati</taxon>
        <taxon>Pseudomonadota</taxon>
        <taxon>Gammaproteobacteria</taxon>
        <taxon>Oceanospirillales</taxon>
        <taxon>Halomonadaceae</taxon>
        <taxon>Halomonas</taxon>
    </lineage>
</organism>
<dbReference type="EMBL" id="JACHXM010000003">
    <property type="protein sequence ID" value="MBB3140150.1"/>
    <property type="molecule type" value="Genomic_DNA"/>
</dbReference>
<evidence type="ECO:0000313" key="6">
    <source>
        <dbReference type="Proteomes" id="UP000525987"/>
    </source>
</evidence>
<dbReference type="GO" id="GO:0005886">
    <property type="term" value="C:plasma membrane"/>
    <property type="evidence" value="ECO:0007669"/>
    <property type="project" value="TreeGrafter"/>
</dbReference>
<keyword evidence="6" id="KW-1185">Reference proteome</keyword>
<dbReference type="RefSeq" id="WP_183386567.1">
    <property type="nucleotide sequence ID" value="NZ_JACHXM010000003.1"/>
</dbReference>
<feature type="transmembrane region" description="Helical" evidence="4">
    <location>
        <begin position="339"/>
        <end position="361"/>
    </location>
</feature>
<feature type="transmembrane region" description="Helical" evidence="4">
    <location>
        <begin position="76"/>
        <end position="94"/>
    </location>
</feature>
<comment type="caution">
    <text evidence="5">The sequence shown here is derived from an EMBL/GenBank/DDBJ whole genome shotgun (WGS) entry which is preliminary data.</text>
</comment>
<dbReference type="PANTHER" id="PTHR23521">
    <property type="entry name" value="TRANSPORTER MFS SUPERFAMILY"/>
    <property type="match status" value="1"/>
</dbReference>
<feature type="transmembrane region" description="Helical" evidence="4">
    <location>
        <begin position="302"/>
        <end position="327"/>
    </location>
</feature>
<dbReference type="PANTHER" id="PTHR23521:SF3">
    <property type="entry name" value="MFS TRANSPORTER"/>
    <property type="match status" value="1"/>
</dbReference>
<feature type="transmembrane region" description="Helical" evidence="4">
    <location>
        <begin position="247"/>
        <end position="266"/>
    </location>
</feature>
<feature type="transmembrane region" description="Helical" evidence="4">
    <location>
        <begin position="44"/>
        <end position="64"/>
    </location>
</feature>
<evidence type="ECO:0000313" key="5">
    <source>
        <dbReference type="EMBL" id="MBB3140150.1"/>
    </source>
</evidence>
<dbReference type="GO" id="GO:0022857">
    <property type="term" value="F:transmembrane transporter activity"/>
    <property type="evidence" value="ECO:0007669"/>
    <property type="project" value="InterPro"/>
</dbReference>
<feature type="transmembrane region" description="Helical" evidence="4">
    <location>
        <begin position="278"/>
        <end position="296"/>
    </location>
</feature>
<keyword evidence="3 4" id="KW-0472">Membrane</keyword>
<evidence type="ECO:0000256" key="2">
    <source>
        <dbReference type="ARBA" id="ARBA00022989"/>
    </source>
</evidence>
<evidence type="ECO:0000256" key="3">
    <source>
        <dbReference type="ARBA" id="ARBA00023136"/>
    </source>
</evidence>
<keyword evidence="1 4" id="KW-0812">Transmembrane</keyword>
<dbReference type="Pfam" id="PF07690">
    <property type="entry name" value="MFS_1"/>
    <property type="match status" value="1"/>
</dbReference>
<reference evidence="5 6" key="1">
    <citation type="submission" date="2020-08" db="EMBL/GenBank/DDBJ databases">
        <title>Genomic Encyclopedia of Type Strains, Phase III (KMG-III): the genomes of soil and plant-associated and newly described type strains.</title>
        <authorList>
            <person name="Whitman W."/>
        </authorList>
    </citation>
    <scope>NUCLEOTIDE SEQUENCE [LARGE SCALE GENOMIC DNA]</scope>
    <source>
        <strain evidence="5 6">CECT 5995</strain>
    </source>
</reference>
<dbReference type="InterPro" id="IPR011701">
    <property type="entry name" value="MFS"/>
</dbReference>
<name>A0A7W5G4N0_9GAMM</name>
<accession>A0A7W5G4N0</accession>
<dbReference type="Proteomes" id="UP000525987">
    <property type="component" value="Unassembled WGS sequence"/>
</dbReference>